<reference evidence="2" key="1">
    <citation type="journal article" date="2022" name="Mol. Ecol. Resour.">
        <title>The genomes of chicory, endive, great burdock and yacon provide insights into Asteraceae palaeo-polyploidization history and plant inulin production.</title>
        <authorList>
            <person name="Fan W."/>
            <person name="Wang S."/>
            <person name="Wang H."/>
            <person name="Wang A."/>
            <person name="Jiang F."/>
            <person name="Liu H."/>
            <person name="Zhao H."/>
            <person name="Xu D."/>
            <person name="Zhang Y."/>
        </authorList>
    </citation>
    <scope>NUCLEOTIDE SEQUENCE [LARGE SCALE GENOMIC DNA]</scope>
    <source>
        <strain evidence="2">cv. Punajuju</strain>
    </source>
</reference>
<accession>A0ACB9G899</accession>
<proteinExistence type="predicted"/>
<sequence>MSFMVIESASTFGTGSSSRNSEVIHDVIYYPLNSLKVYLPPSFNYFLLQSRNLTTLSLVVMGIQAVHCAGFRVLGGAVHGRREAAWSDHQKPDLIRGK</sequence>
<dbReference type="EMBL" id="CM042010">
    <property type="protein sequence ID" value="KAI3779451.1"/>
    <property type="molecule type" value="Genomic_DNA"/>
</dbReference>
<gene>
    <name evidence="1" type="ORF">L2E82_09170</name>
</gene>
<comment type="caution">
    <text evidence="1">The sequence shown here is derived from an EMBL/GenBank/DDBJ whole genome shotgun (WGS) entry which is preliminary data.</text>
</comment>
<reference evidence="1 2" key="2">
    <citation type="journal article" date="2022" name="Mol. Ecol. Resour.">
        <title>The genomes of chicory, endive, great burdock and yacon provide insights into Asteraceae paleo-polyploidization history and plant inulin production.</title>
        <authorList>
            <person name="Fan W."/>
            <person name="Wang S."/>
            <person name="Wang H."/>
            <person name="Wang A."/>
            <person name="Jiang F."/>
            <person name="Liu H."/>
            <person name="Zhao H."/>
            <person name="Xu D."/>
            <person name="Zhang Y."/>
        </authorList>
    </citation>
    <scope>NUCLEOTIDE SEQUENCE [LARGE SCALE GENOMIC DNA]</scope>
    <source>
        <strain evidence="2">cv. Punajuju</strain>
        <tissue evidence="1">Leaves</tissue>
    </source>
</reference>
<evidence type="ECO:0000313" key="2">
    <source>
        <dbReference type="Proteomes" id="UP001055811"/>
    </source>
</evidence>
<evidence type="ECO:0000313" key="1">
    <source>
        <dbReference type="EMBL" id="KAI3779451.1"/>
    </source>
</evidence>
<name>A0ACB9G899_CICIN</name>
<dbReference type="Proteomes" id="UP001055811">
    <property type="component" value="Linkage Group LG02"/>
</dbReference>
<organism evidence="1 2">
    <name type="scientific">Cichorium intybus</name>
    <name type="common">Chicory</name>
    <dbReference type="NCBI Taxonomy" id="13427"/>
    <lineage>
        <taxon>Eukaryota</taxon>
        <taxon>Viridiplantae</taxon>
        <taxon>Streptophyta</taxon>
        <taxon>Embryophyta</taxon>
        <taxon>Tracheophyta</taxon>
        <taxon>Spermatophyta</taxon>
        <taxon>Magnoliopsida</taxon>
        <taxon>eudicotyledons</taxon>
        <taxon>Gunneridae</taxon>
        <taxon>Pentapetalae</taxon>
        <taxon>asterids</taxon>
        <taxon>campanulids</taxon>
        <taxon>Asterales</taxon>
        <taxon>Asteraceae</taxon>
        <taxon>Cichorioideae</taxon>
        <taxon>Cichorieae</taxon>
        <taxon>Cichoriinae</taxon>
        <taxon>Cichorium</taxon>
    </lineage>
</organism>
<keyword evidence="2" id="KW-1185">Reference proteome</keyword>
<protein>
    <submittedName>
        <fullName evidence="1">Uncharacterized protein</fullName>
    </submittedName>
</protein>